<dbReference type="Proteomes" id="UP000017174">
    <property type="component" value="Unassembled WGS sequence"/>
</dbReference>
<evidence type="ECO:0000313" key="4">
    <source>
        <dbReference type="Proteomes" id="UP000017174"/>
    </source>
</evidence>
<comment type="caution">
    <text evidence="3">The sequence shown here is derived from an EMBL/GenBank/DDBJ whole genome shotgun (WGS) entry which is preliminary data.</text>
</comment>
<feature type="transmembrane region" description="Helical" evidence="2">
    <location>
        <begin position="211"/>
        <end position="230"/>
    </location>
</feature>
<evidence type="ECO:0000256" key="1">
    <source>
        <dbReference type="SAM" id="MobiDB-lite"/>
    </source>
</evidence>
<feature type="transmembrane region" description="Helical" evidence="2">
    <location>
        <begin position="65"/>
        <end position="85"/>
    </location>
</feature>
<dbReference type="HOGENOM" id="CLU_1276246_0_0_11"/>
<keyword evidence="2" id="KW-0472">Membrane</keyword>
<reference evidence="3 4" key="1">
    <citation type="submission" date="2013-08" db="EMBL/GenBank/DDBJ databases">
        <authorList>
            <person name="Weinstock G."/>
            <person name="Sodergren E."/>
            <person name="Wylie T."/>
            <person name="Fulton L."/>
            <person name="Fulton R."/>
            <person name="Fronick C."/>
            <person name="O'Laughlin M."/>
            <person name="Godfrey J."/>
            <person name="Miner T."/>
            <person name="Herter B."/>
            <person name="Appelbaum E."/>
            <person name="Cordes M."/>
            <person name="Lek S."/>
            <person name="Wollam A."/>
            <person name="Pepin K.H."/>
            <person name="Palsikar V.B."/>
            <person name="Mitreva M."/>
            <person name="Wilson R.K."/>
        </authorList>
    </citation>
    <scope>NUCLEOTIDE SEQUENCE [LARGE SCALE GENOMIC DNA]</scope>
    <source>
        <strain evidence="3 4">F0184</strain>
    </source>
</reference>
<evidence type="ECO:0000313" key="3">
    <source>
        <dbReference type="EMBL" id="ERT64791.1"/>
    </source>
</evidence>
<protein>
    <submittedName>
        <fullName evidence="3">Uncharacterized protein</fullName>
    </submittedName>
</protein>
<accession>U7UZS7</accession>
<evidence type="ECO:0000256" key="2">
    <source>
        <dbReference type="SAM" id="Phobius"/>
    </source>
</evidence>
<gene>
    <name evidence="3" type="ORF">HMPREF0742_02151</name>
</gene>
<sequence>MSAHTTKVESMAERAHEISSKHGTAEHIYHPRIRSYGRRVEAALPGTLTLIAALAFLGYKRPALPYTIVTLLIAFCAGISLYSVLKPTIVALTDTHVLRARLIGWKAVPLKNIDHTILVEKLYPKQAHGKKTTGMGRLRYRPVPAMWAISKNKKPLMRLDGRVWDAKTMRTVSSKLSEQTTVYQKANVLDIDKLHPHLITFNELHPGWRSATIAVVAALVILLLGAGALLPEETARAIHLISS</sequence>
<organism evidence="3 4">
    <name type="scientific">Rothia aeria F0184</name>
    <dbReference type="NCBI Taxonomy" id="888019"/>
    <lineage>
        <taxon>Bacteria</taxon>
        <taxon>Bacillati</taxon>
        <taxon>Actinomycetota</taxon>
        <taxon>Actinomycetes</taxon>
        <taxon>Micrococcales</taxon>
        <taxon>Micrococcaceae</taxon>
        <taxon>Rothia</taxon>
    </lineage>
</organism>
<name>U7UZS7_9MICC</name>
<keyword evidence="2" id="KW-1133">Transmembrane helix</keyword>
<proteinExistence type="predicted"/>
<dbReference type="PATRIC" id="fig|888019.4.peg.1796"/>
<feature type="region of interest" description="Disordered" evidence="1">
    <location>
        <begin position="1"/>
        <end position="22"/>
    </location>
</feature>
<keyword evidence="2" id="KW-0812">Transmembrane</keyword>
<dbReference type="AlphaFoldDB" id="U7UZS7"/>
<dbReference type="EMBL" id="AXZG01000059">
    <property type="protein sequence ID" value="ERT64791.1"/>
    <property type="molecule type" value="Genomic_DNA"/>
</dbReference>
<feature type="transmembrane region" description="Helical" evidence="2">
    <location>
        <begin position="42"/>
        <end position="59"/>
    </location>
</feature>